<proteinExistence type="predicted"/>
<protein>
    <submittedName>
        <fullName evidence="1">3497_t:CDS:1</fullName>
    </submittedName>
</protein>
<sequence length="318" mass="37396">DIMPEQFSQETLTEIFKYLNVDEHGSDDLFNCLLMNRYWCKAAIPVLWSAPFKYADVLPLDGVIDAYVACLTKKEREELLGKGTIIDHPIPKRVAFDYINYLRDFNYFGLMASLFHWGCSSTGVYKINNLYRNMLPAFLRIFARRRIRLKSLELVNRDGLGVWENEFMHLVRPENRRLIESVQKLYLDMEIVDGNFFTRLSDVCRNLKSLHIIIHSKCSVKVMQDFKNYFSHILPALVTQAYSLHRVEFIKADFTKCESFDGLLFCENLEMLKFTECCNIDKNLLEPLFKVKFKKHAVMEMENMDYNVDALKKLKKKS</sequence>
<gene>
    <name evidence="1" type="ORF">AMORRO_LOCUS3792</name>
</gene>
<feature type="non-terminal residue" evidence="1">
    <location>
        <position position="1"/>
    </location>
</feature>
<comment type="caution">
    <text evidence="1">The sequence shown here is derived from an EMBL/GenBank/DDBJ whole genome shotgun (WGS) entry which is preliminary data.</text>
</comment>
<dbReference type="OrthoDB" id="2347106at2759"/>
<evidence type="ECO:0000313" key="2">
    <source>
        <dbReference type="Proteomes" id="UP000789342"/>
    </source>
</evidence>
<accession>A0A9N8ZZA8</accession>
<organism evidence="1 2">
    <name type="scientific">Acaulospora morrowiae</name>
    <dbReference type="NCBI Taxonomy" id="94023"/>
    <lineage>
        <taxon>Eukaryota</taxon>
        <taxon>Fungi</taxon>
        <taxon>Fungi incertae sedis</taxon>
        <taxon>Mucoromycota</taxon>
        <taxon>Glomeromycotina</taxon>
        <taxon>Glomeromycetes</taxon>
        <taxon>Diversisporales</taxon>
        <taxon>Acaulosporaceae</taxon>
        <taxon>Acaulospora</taxon>
    </lineage>
</organism>
<evidence type="ECO:0000313" key="1">
    <source>
        <dbReference type="EMBL" id="CAG8512345.1"/>
    </source>
</evidence>
<keyword evidence="2" id="KW-1185">Reference proteome</keyword>
<reference evidence="1" key="1">
    <citation type="submission" date="2021-06" db="EMBL/GenBank/DDBJ databases">
        <authorList>
            <person name="Kallberg Y."/>
            <person name="Tangrot J."/>
            <person name="Rosling A."/>
        </authorList>
    </citation>
    <scope>NUCLEOTIDE SEQUENCE</scope>
    <source>
        <strain evidence="1">CL551</strain>
    </source>
</reference>
<dbReference type="AlphaFoldDB" id="A0A9N8ZZA8"/>
<dbReference type="EMBL" id="CAJVPV010001921">
    <property type="protein sequence ID" value="CAG8512345.1"/>
    <property type="molecule type" value="Genomic_DNA"/>
</dbReference>
<name>A0A9N8ZZA8_9GLOM</name>
<dbReference type="Proteomes" id="UP000789342">
    <property type="component" value="Unassembled WGS sequence"/>
</dbReference>